<dbReference type="AlphaFoldDB" id="A0A6J6F000"/>
<evidence type="ECO:0000313" key="1">
    <source>
        <dbReference type="EMBL" id="CAB4581587.1"/>
    </source>
</evidence>
<dbReference type="EMBL" id="CAEZSR010000158">
    <property type="protein sequence ID" value="CAB4581587.1"/>
    <property type="molecule type" value="Genomic_DNA"/>
</dbReference>
<proteinExistence type="predicted"/>
<name>A0A6J6F000_9ZZZZ</name>
<sequence length="30" mass="3316">MAISVGVEEDRVVNLRLQVVLDGQQAYLAE</sequence>
<protein>
    <submittedName>
        <fullName evidence="1">Unannotated protein</fullName>
    </submittedName>
</protein>
<accession>A0A6J6F000</accession>
<reference evidence="1" key="1">
    <citation type="submission" date="2020-05" db="EMBL/GenBank/DDBJ databases">
        <authorList>
            <person name="Chiriac C."/>
            <person name="Salcher M."/>
            <person name="Ghai R."/>
            <person name="Kavagutti S V."/>
        </authorList>
    </citation>
    <scope>NUCLEOTIDE SEQUENCE</scope>
</reference>
<organism evidence="1">
    <name type="scientific">freshwater metagenome</name>
    <dbReference type="NCBI Taxonomy" id="449393"/>
    <lineage>
        <taxon>unclassified sequences</taxon>
        <taxon>metagenomes</taxon>
        <taxon>ecological metagenomes</taxon>
    </lineage>
</organism>
<gene>
    <name evidence="1" type="ORF">UFOPK1493_03130</name>
</gene>